<dbReference type="EC" id="2.7.1.2" evidence="1"/>
<protein>
    <submittedName>
        <fullName evidence="1">Glucokinase</fullName>
        <ecNumber evidence="1">2.7.1.2</ecNumber>
    </submittedName>
</protein>
<reference evidence="1" key="1">
    <citation type="submission" date="2018-06" db="EMBL/GenBank/DDBJ databases">
        <authorList>
            <person name="Zhirakovskaya E."/>
        </authorList>
    </citation>
    <scope>NUCLEOTIDE SEQUENCE</scope>
</reference>
<organism evidence="1">
    <name type="scientific">hydrothermal vent metagenome</name>
    <dbReference type="NCBI Taxonomy" id="652676"/>
    <lineage>
        <taxon>unclassified sequences</taxon>
        <taxon>metagenomes</taxon>
        <taxon>ecological metagenomes</taxon>
    </lineage>
</organism>
<gene>
    <name evidence="1" type="ORF">MNBD_ACTINO01-930</name>
</gene>
<keyword evidence="1" id="KW-0808">Transferase</keyword>
<dbReference type="AlphaFoldDB" id="A0A3B0S1N6"/>
<dbReference type="Gene3D" id="3.30.420.40">
    <property type="match status" value="2"/>
</dbReference>
<dbReference type="PANTHER" id="PTHR18964:SF173">
    <property type="entry name" value="GLUCOKINASE"/>
    <property type="match status" value="1"/>
</dbReference>
<sequence>MSTIGIDLGGTKALAVLIDDGEVTETRRVGLDRSLGTIDAVIASIEAIQGDDTTSIGVGVAGLVRTTDGVLVWGPHLPGSNVAIGSEISKRFGVPVFVDNDANTALYGELKLGVASGYRDVVLVTLGTGIGGAIAVDGEIYRGSGFAGEWGHVRVEGDGLLCDCGRRGCWETRASGPALVRLAKEVTTGNPDCALARILNGAPITGETVVAAADAGDETARALVTEVGRALGQGLADLTAILDPELIVVGGGLGSIGESIVGPARRVLADSLHGGNLRVPPTVQVAKLGPTAGAVGAALMAEEETRGRLG</sequence>
<dbReference type="PROSITE" id="PS01125">
    <property type="entry name" value="ROK"/>
    <property type="match status" value="1"/>
</dbReference>
<proteinExistence type="predicted"/>
<keyword evidence="1" id="KW-0418">Kinase</keyword>
<dbReference type="InterPro" id="IPR043129">
    <property type="entry name" value="ATPase_NBD"/>
</dbReference>
<dbReference type="Pfam" id="PF00480">
    <property type="entry name" value="ROK"/>
    <property type="match status" value="1"/>
</dbReference>
<dbReference type="PANTHER" id="PTHR18964">
    <property type="entry name" value="ROK (REPRESSOR, ORF, KINASE) FAMILY"/>
    <property type="match status" value="1"/>
</dbReference>
<dbReference type="InterPro" id="IPR049874">
    <property type="entry name" value="ROK_cs"/>
</dbReference>
<accession>A0A3B0S1N6</accession>
<evidence type="ECO:0000313" key="1">
    <source>
        <dbReference type="EMBL" id="VAV99840.1"/>
    </source>
</evidence>
<dbReference type="SUPFAM" id="SSF53067">
    <property type="entry name" value="Actin-like ATPase domain"/>
    <property type="match status" value="1"/>
</dbReference>
<dbReference type="EMBL" id="UOEI01000268">
    <property type="protein sequence ID" value="VAV99840.1"/>
    <property type="molecule type" value="Genomic_DNA"/>
</dbReference>
<dbReference type="InterPro" id="IPR000600">
    <property type="entry name" value="ROK"/>
</dbReference>
<dbReference type="GO" id="GO:0004340">
    <property type="term" value="F:glucokinase activity"/>
    <property type="evidence" value="ECO:0007669"/>
    <property type="project" value="UniProtKB-EC"/>
</dbReference>
<name>A0A3B0S1N6_9ZZZZ</name>